<dbReference type="OrthoDB" id="294295at2759"/>
<comment type="caution">
    <text evidence="3">The sequence shown here is derived from an EMBL/GenBank/DDBJ whole genome shotgun (WGS) entry which is preliminary data.</text>
</comment>
<accession>A0A7J6WYF9</accession>
<protein>
    <submittedName>
        <fullName evidence="3">Short-chain dehydrogenase reductase ata1</fullName>
    </submittedName>
</protein>
<keyword evidence="2" id="KW-0560">Oxidoreductase</keyword>
<dbReference type="AlphaFoldDB" id="A0A7J6WYF9"/>
<evidence type="ECO:0000313" key="3">
    <source>
        <dbReference type="EMBL" id="KAF5202469.1"/>
    </source>
</evidence>
<dbReference type="GO" id="GO:0016491">
    <property type="term" value="F:oxidoreductase activity"/>
    <property type="evidence" value="ECO:0007669"/>
    <property type="project" value="UniProtKB-KW"/>
</dbReference>
<proteinExistence type="inferred from homology"/>
<name>A0A7J6WYF9_THATH</name>
<keyword evidence="4" id="KW-1185">Reference proteome</keyword>
<dbReference type="PRINTS" id="PR00081">
    <property type="entry name" value="GDHRDH"/>
</dbReference>
<dbReference type="InterPro" id="IPR002347">
    <property type="entry name" value="SDR_fam"/>
</dbReference>
<dbReference type="PANTHER" id="PTHR43180">
    <property type="entry name" value="3-OXOACYL-(ACYL-CARRIER-PROTEIN) REDUCTASE (AFU_ORTHOLOGUE AFUA_6G11210)"/>
    <property type="match status" value="1"/>
</dbReference>
<dbReference type="SUPFAM" id="SSF51735">
    <property type="entry name" value="NAD(P)-binding Rossmann-fold domains"/>
    <property type="match status" value="1"/>
</dbReference>
<dbReference type="EMBL" id="JABWDY010008089">
    <property type="protein sequence ID" value="KAF5202469.1"/>
    <property type="molecule type" value="Genomic_DNA"/>
</dbReference>
<gene>
    <name evidence="3" type="ORF">FRX31_007944</name>
</gene>
<organism evidence="3 4">
    <name type="scientific">Thalictrum thalictroides</name>
    <name type="common">Rue-anemone</name>
    <name type="synonym">Anemone thalictroides</name>
    <dbReference type="NCBI Taxonomy" id="46969"/>
    <lineage>
        <taxon>Eukaryota</taxon>
        <taxon>Viridiplantae</taxon>
        <taxon>Streptophyta</taxon>
        <taxon>Embryophyta</taxon>
        <taxon>Tracheophyta</taxon>
        <taxon>Spermatophyta</taxon>
        <taxon>Magnoliopsida</taxon>
        <taxon>Ranunculales</taxon>
        <taxon>Ranunculaceae</taxon>
        <taxon>Thalictroideae</taxon>
        <taxon>Thalictrum</taxon>
    </lineage>
</organism>
<dbReference type="Gene3D" id="3.40.50.720">
    <property type="entry name" value="NAD(P)-binding Rossmann-like Domain"/>
    <property type="match status" value="1"/>
</dbReference>
<dbReference type="Proteomes" id="UP000554482">
    <property type="component" value="Unassembled WGS sequence"/>
</dbReference>
<evidence type="ECO:0000256" key="2">
    <source>
        <dbReference type="ARBA" id="ARBA00023002"/>
    </source>
</evidence>
<evidence type="ECO:0000256" key="1">
    <source>
        <dbReference type="ARBA" id="ARBA00006484"/>
    </source>
</evidence>
<reference evidence="3 4" key="1">
    <citation type="submission" date="2020-06" db="EMBL/GenBank/DDBJ databases">
        <title>Transcriptomic and genomic resources for Thalictrum thalictroides and T. hernandezii: Facilitating candidate gene discovery in an emerging model plant lineage.</title>
        <authorList>
            <person name="Arias T."/>
            <person name="Riano-Pachon D.M."/>
            <person name="Di Stilio V.S."/>
        </authorList>
    </citation>
    <scope>NUCLEOTIDE SEQUENCE [LARGE SCALE GENOMIC DNA]</scope>
    <source>
        <strain evidence="4">cv. WT478/WT964</strain>
        <tissue evidence="3">Leaves</tissue>
    </source>
</reference>
<dbReference type="Pfam" id="PF00106">
    <property type="entry name" value="adh_short"/>
    <property type="match status" value="1"/>
</dbReference>
<dbReference type="InterPro" id="IPR036291">
    <property type="entry name" value="NAD(P)-bd_dom_sf"/>
</dbReference>
<sequence length="81" mass="8468">MIEGKGGCIIYTSSSVALMGSLASHDYNLSKESILGLARSTACELSVHGIRANCISPHGVPTEMLVSAYRNILGKIDMGAV</sequence>
<evidence type="ECO:0000313" key="4">
    <source>
        <dbReference type="Proteomes" id="UP000554482"/>
    </source>
</evidence>
<comment type="similarity">
    <text evidence="1">Belongs to the short-chain dehydrogenases/reductases (SDR) family.</text>
</comment>
<dbReference type="PANTHER" id="PTHR43180:SF42">
    <property type="entry name" value="SHORT-CHAIN DEHYDROGENASE REDUCTASE ATA1"/>
    <property type="match status" value="1"/>
</dbReference>